<accession>A0A2U3KUC4</accession>
<feature type="chain" id="PRO_5015521241" evidence="1">
    <location>
        <begin position="24"/>
        <end position="336"/>
    </location>
</feature>
<dbReference type="CDD" id="cd00198">
    <property type="entry name" value="vWFA"/>
    <property type="match status" value="1"/>
</dbReference>
<dbReference type="NCBIfam" id="TIGR03436">
    <property type="entry name" value="acidobact_VWFA"/>
    <property type="match status" value="1"/>
</dbReference>
<dbReference type="AlphaFoldDB" id="A0A2U3KUC4"/>
<dbReference type="OrthoDB" id="109108at2"/>
<name>A0A2U3KUC4_9BACT</name>
<dbReference type="InterPro" id="IPR002035">
    <property type="entry name" value="VWF_A"/>
</dbReference>
<proteinExistence type="predicted"/>
<dbReference type="SUPFAM" id="SSF53300">
    <property type="entry name" value="vWA-like"/>
    <property type="match status" value="1"/>
</dbReference>
<evidence type="ECO:0000313" key="3">
    <source>
        <dbReference type="EMBL" id="SPF43169.1"/>
    </source>
</evidence>
<evidence type="ECO:0000259" key="2">
    <source>
        <dbReference type="PROSITE" id="PS50234"/>
    </source>
</evidence>
<organism evidence="3 4">
    <name type="scientific">Candidatus Sulfotelmatobacter kueseliae</name>
    <dbReference type="NCBI Taxonomy" id="2042962"/>
    <lineage>
        <taxon>Bacteria</taxon>
        <taxon>Pseudomonadati</taxon>
        <taxon>Acidobacteriota</taxon>
        <taxon>Terriglobia</taxon>
        <taxon>Terriglobales</taxon>
        <taxon>Candidatus Korobacteraceae</taxon>
        <taxon>Candidatus Sulfotelmatobacter</taxon>
    </lineage>
</organism>
<feature type="signal peptide" evidence="1">
    <location>
        <begin position="1"/>
        <end position="23"/>
    </location>
</feature>
<dbReference type="Gene3D" id="3.40.50.410">
    <property type="entry name" value="von Willebrand factor, type A domain"/>
    <property type="match status" value="1"/>
</dbReference>
<protein>
    <submittedName>
        <fullName evidence="3">von Willebrand factor, type A</fullName>
    </submittedName>
</protein>
<sequence>MRLRKGIVLPLCAIVCLGVSALAQTDVNDVHVVPREMEKPKDAPKQDLVSSNSGLSAHVRPLKVEVDLVLVPVTITDPMNRLVTGLEKENFQLFEGSTAQDIRTFSSEDAPVSLGVIFDSSGSMTSKMDRAKEAVMEFFKTANPQDEFFMITFSDEPEEVSDFTSSVDEIQNKLVFAVPRHRTALLDAIYMGVNKMRQAKYPKKALLIISDGGDNHSRYTENEIKSVVKEADVMIYAIGIYDRYASAIEERLGPELLSDITELTGGRAFTIDNPNDLGDVATKIGVELRNQYVLGYRPSKVVRDGKWRKIKVKLLPPKGLPPLRVYARTGYYAPQE</sequence>
<evidence type="ECO:0000256" key="1">
    <source>
        <dbReference type="SAM" id="SignalP"/>
    </source>
</evidence>
<reference evidence="4" key="1">
    <citation type="submission" date="2018-02" db="EMBL/GenBank/DDBJ databases">
        <authorList>
            <person name="Hausmann B."/>
        </authorList>
    </citation>
    <scope>NUCLEOTIDE SEQUENCE [LARGE SCALE GENOMIC DNA]</scope>
    <source>
        <strain evidence="4">Peat soil MAG SbA1</strain>
    </source>
</reference>
<evidence type="ECO:0000313" key="4">
    <source>
        <dbReference type="Proteomes" id="UP000238701"/>
    </source>
</evidence>
<gene>
    <name evidence="3" type="ORF">SBA1_480039</name>
</gene>
<dbReference type="PROSITE" id="PS50234">
    <property type="entry name" value="VWFA"/>
    <property type="match status" value="1"/>
</dbReference>
<dbReference type="SMART" id="SM00327">
    <property type="entry name" value="VWA"/>
    <property type="match status" value="1"/>
</dbReference>
<dbReference type="EMBL" id="OMOD01000142">
    <property type="protein sequence ID" value="SPF43169.1"/>
    <property type="molecule type" value="Genomic_DNA"/>
</dbReference>
<keyword evidence="1" id="KW-0732">Signal</keyword>
<dbReference type="InterPro" id="IPR017802">
    <property type="entry name" value="VWFA-rel_acidobac-type"/>
</dbReference>
<dbReference type="Proteomes" id="UP000238701">
    <property type="component" value="Unassembled WGS sequence"/>
</dbReference>
<dbReference type="InterPro" id="IPR036465">
    <property type="entry name" value="vWFA_dom_sf"/>
</dbReference>
<dbReference type="Pfam" id="PF13519">
    <property type="entry name" value="VWA_2"/>
    <property type="match status" value="1"/>
</dbReference>
<feature type="domain" description="VWFA" evidence="2">
    <location>
        <begin position="113"/>
        <end position="284"/>
    </location>
</feature>